<sequence>GSYSFTKAYCEDGGSFLFCREPELWLLSRTTILRRVLEICEAMKFYCHELFLRARTSVTVKNNFVEESAGNVQSHKILLSLFLIYSPKGSYSFTKAYCEDGGSFLFCREPELR</sequence>
<evidence type="ECO:0000313" key="2">
    <source>
        <dbReference type="Proteomes" id="UP000326759"/>
    </source>
</evidence>
<gene>
    <name evidence="1" type="ORF">Anas_02441</name>
</gene>
<protein>
    <submittedName>
        <fullName evidence="1">Uncharacterized protein</fullName>
    </submittedName>
</protein>
<dbReference type="Proteomes" id="UP000326759">
    <property type="component" value="Unassembled WGS sequence"/>
</dbReference>
<dbReference type="EMBL" id="SEYY01007217">
    <property type="protein sequence ID" value="KAB7502564.1"/>
    <property type="molecule type" value="Genomic_DNA"/>
</dbReference>
<proteinExistence type="predicted"/>
<keyword evidence="2" id="KW-1185">Reference proteome</keyword>
<organism evidence="1 2">
    <name type="scientific">Armadillidium nasatum</name>
    <dbReference type="NCBI Taxonomy" id="96803"/>
    <lineage>
        <taxon>Eukaryota</taxon>
        <taxon>Metazoa</taxon>
        <taxon>Ecdysozoa</taxon>
        <taxon>Arthropoda</taxon>
        <taxon>Crustacea</taxon>
        <taxon>Multicrustacea</taxon>
        <taxon>Malacostraca</taxon>
        <taxon>Eumalacostraca</taxon>
        <taxon>Peracarida</taxon>
        <taxon>Isopoda</taxon>
        <taxon>Oniscidea</taxon>
        <taxon>Crinocheta</taxon>
        <taxon>Armadillidiidae</taxon>
        <taxon>Armadillidium</taxon>
    </lineage>
</organism>
<dbReference type="AlphaFoldDB" id="A0A5N5T7D7"/>
<name>A0A5N5T7D7_9CRUS</name>
<feature type="non-terminal residue" evidence="1">
    <location>
        <position position="1"/>
    </location>
</feature>
<comment type="caution">
    <text evidence="1">The sequence shown here is derived from an EMBL/GenBank/DDBJ whole genome shotgun (WGS) entry which is preliminary data.</text>
</comment>
<reference evidence="1 2" key="1">
    <citation type="journal article" date="2019" name="PLoS Biol.">
        <title>Sex chromosomes control vertical transmission of feminizing Wolbachia symbionts in an isopod.</title>
        <authorList>
            <person name="Becking T."/>
            <person name="Chebbi M.A."/>
            <person name="Giraud I."/>
            <person name="Moumen B."/>
            <person name="Laverre T."/>
            <person name="Caubet Y."/>
            <person name="Peccoud J."/>
            <person name="Gilbert C."/>
            <person name="Cordaux R."/>
        </authorList>
    </citation>
    <scope>NUCLEOTIDE SEQUENCE [LARGE SCALE GENOMIC DNA]</scope>
    <source>
        <strain evidence="1">ANa2</strain>
        <tissue evidence="1">Whole body excluding digestive tract and cuticle</tissue>
    </source>
</reference>
<evidence type="ECO:0000313" key="1">
    <source>
        <dbReference type="EMBL" id="KAB7502564.1"/>
    </source>
</evidence>
<accession>A0A5N5T7D7</accession>